<accession>A0A6N3CMZ8</accession>
<name>A0A6N3CMZ8_9FIRM</name>
<gene>
    <name evidence="1" type="ORF">VALFYP47_01535</name>
</gene>
<proteinExistence type="predicted"/>
<dbReference type="SUPFAM" id="SSF52540">
    <property type="entry name" value="P-loop containing nucleoside triphosphate hydrolases"/>
    <property type="match status" value="1"/>
</dbReference>
<dbReference type="EMBL" id="CACRUN010000015">
    <property type="protein sequence ID" value="VYU16438.1"/>
    <property type="molecule type" value="Genomic_DNA"/>
</dbReference>
<evidence type="ECO:0000313" key="1">
    <source>
        <dbReference type="EMBL" id="VYU16438.1"/>
    </source>
</evidence>
<protein>
    <recommendedName>
        <fullName evidence="2">G domain-containing protein</fullName>
    </recommendedName>
</protein>
<organism evidence="1">
    <name type="scientific">Veillonella atypica</name>
    <dbReference type="NCBI Taxonomy" id="39777"/>
    <lineage>
        <taxon>Bacteria</taxon>
        <taxon>Bacillati</taxon>
        <taxon>Bacillota</taxon>
        <taxon>Negativicutes</taxon>
        <taxon>Veillonellales</taxon>
        <taxon>Veillonellaceae</taxon>
        <taxon>Veillonella</taxon>
    </lineage>
</organism>
<reference evidence="1" key="1">
    <citation type="submission" date="2019-11" db="EMBL/GenBank/DDBJ databases">
        <authorList>
            <person name="Feng L."/>
        </authorList>
    </citation>
    <scope>NUCLEOTIDE SEQUENCE</scope>
    <source>
        <strain evidence="1">VatypicaLFYP47</strain>
    </source>
</reference>
<dbReference type="InterPro" id="IPR027417">
    <property type="entry name" value="P-loop_NTPase"/>
</dbReference>
<sequence length="600" mass="68915">MGTEYITSTVNNLFEKLDIASKNLDGFSQEIDERRDEINKILLSIPAKSDEFSKVVKPKKESNLVDKAVESILTEINASIDRWNNDLTSQLKGTEFMKKHEKYLVVMVFGAVKAGKSSLGNFFAGKYFSKSNVKTEYNHRDKPQFISEESGRETGGLTKELNGDTWFTEGVTDTTGAIQYFTLSGLRWMDSPGTGAVKKDGDSKDMEQMVNDYIPFVDLCIFLMNSSEPGLQEDMKYMEKLSREGQESLVVITRSDVVEEDIDENDEIIKTLRPKEPERRKLQEDDIVTRLAEQYPDLDSEKFRAMSVSTMLAHHAIEEEDESKFKDSNLDKLMNLLADKASTQTTDLKIARPKRNMNSFIERLITGDNIDHKFEGLETLLGKFKELQDPIDEYKQKLENRKQRVTNLIIQDIQSDLKSKLLEWNQIVESSKNTIDSNKMNTEINKIIEKGINKGINKEVASIIEGYSNDSIKSISSLVTVQSLGKNYEEVEHSYKERILVERDPDGWWEKTRSFFGKTYYRTRTITHTEILKIDVGTNVNDVLESLLNQSRAIIEQEVKAALLDIQKQYFLPQEKYIATMTNMLQDSIQQLRRLKYEDA</sequence>
<dbReference type="AlphaFoldDB" id="A0A6N3CMZ8"/>
<evidence type="ECO:0008006" key="2">
    <source>
        <dbReference type="Google" id="ProtNLM"/>
    </source>
</evidence>
<dbReference type="RefSeq" id="WP_156718553.1">
    <property type="nucleotide sequence ID" value="NZ_CACRUN010000015.1"/>
</dbReference>
<dbReference type="Gene3D" id="3.40.50.300">
    <property type="entry name" value="P-loop containing nucleotide triphosphate hydrolases"/>
    <property type="match status" value="1"/>
</dbReference>